<gene>
    <name evidence="2" type="ORF">B0H17DRAFT_1163281</name>
</gene>
<keyword evidence="1" id="KW-0812">Transmembrane</keyword>
<sequence length="156" mass="17863">MAEFPVDPMLYMAIISGEKYVYMDEVLTVIAMLSGSGSLVSRPKDKKRMRIGRSRTRDIRDQLSNPNSNKITPVQKALKAGYFYNTFRQAQLQKSGDSHSTLIHFQRTLLSYELVMSSQSYMRQVMEIKPAWLFRLAPQYSKPSGTIIQRSAARAF</sequence>
<comment type="caution">
    <text evidence="2">The sequence shown here is derived from an EMBL/GenBank/DDBJ whole genome shotgun (WGS) entry which is preliminary data.</text>
</comment>
<organism evidence="2 3">
    <name type="scientific">Mycena rosella</name>
    <name type="common">Pink bonnet</name>
    <name type="synonym">Agaricus rosellus</name>
    <dbReference type="NCBI Taxonomy" id="1033263"/>
    <lineage>
        <taxon>Eukaryota</taxon>
        <taxon>Fungi</taxon>
        <taxon>Dikarya</taxon>
        <taxon>Basidiomycota</taxon>
        <taxon>Agaricomycotina</taxon>
        <taxon>Agaricomycetes</taxon>
        <taxon>Agaricomycetidae</taxon>
        <taxon>Agaricales</taxon>
        <taxon>Marasmiineae</taxon>
        <taxon>Mycenaceae</taxon>
        <taxon>Mycena</taxon>
    </lineage>
</organism>
<dbReference type="Gene3D" id="1.20.120.1080">
    <property type="match status" value="1"/>
</dbReference>
<dbReference type="AlphaFoldDB" id="A0AAD7G5L4"/>
<keyword evidence="1" id="KW-0472">Membrane</keyword>
<proteinExistence type="predicted"/>
<dbReference type="Proteomes" id="UP001221757">
    <property type="component" value="Unassembled WGS sequence"/>
</dbReference>
<reference evidence="2" key="1">
    <citation type="submission" date="2023-03" db="EMBL/GenBank/DDBJ databases">
        <title>Massive genome expansion in bonnet fungi (Mycena s.s.) driven by repeated elements and novel gene families across ecological guilds.</title>
        <authorList>
            <consortium name="Lawrence Berkeley National Laboratory"/>
            <person name="Harder C.B."/>
            <person name="Miyauchi S."/>
            <person name="Viragh M."/>
            <person name="Kuo A."/>
            <person name="Thoen E."/>
            <person name="Andreopoulos B."/>
            <person name="Lu D."/>
            <person name="Skrede I."/>
            <person name="Drula E."/>
            <person name="Henrissat B."/>
            <person name="Morin E."/>
            <person name="Kohler A."/>
            <person name="Barry K."/>
            <person name="LaButti K."/>
            <person name="Morin E."/>
            <person name="Salamov A."/>
            <person name="Lipzen A."/>
            <person name="Mereny Z."/>
            <person name="Hegedus B."/>
            <person name="Baldrian P."/>
            <person name="Stursova M."/>
            <person name="Weitz H."/>
            <person name="Taylor A."/>
            <person name="Grigoriev I.V."/>
            <person name="Nagy L.G."/>
            <person name="Martin F."/>
            <person name="Kauserud H."/>
        </authorList>
    </citation>
    <scope>NUCLEOTIDE SEQUENCE</scope>
    <source>
        <strain evidence="2">CBHHK067</strain>
    </source>
</reference>
<keyword evidence="3" id="KW-1185">Reference proteome</keyword>
<name>A0AAD7G5L4_MYCRO</name>
<accession>A0AAD7G5L4</accession>
<evidence type="ECO:0000256" key="1">
    <source>
        <dbReference type="SAM" id="Phobius"/>
    </source>
</evidence>
<evidence type="ECO:0000313" key="2">
    <source>
        <dbReference type="EMBL" id="KAJ7658074.1"/>
    </source>
</evidence>
<evidence type="ECO:0000313" key="3">
    <source>
        <dbReference type="Proteomes" id="UP001221757"/>
    </source>
</evidence>
<protein>
    <submittedName>
        <fullName evidence="2">Uncharacterized protein</fullName>
    </submittedName>
</protein>
<dbReference type="EMBL" id="JARKIE010000283">
    <property type="protein sequence ID" value="KAJ7658074.1"/>
    <property type="molecule type" value="Genomic_DNA"/>
</dbReference>
<keyword evidence="1" id="KW-1133">Transmembrane helix</keyword>
<feature type="transmembrane region" description="Helical" evidence="1">
    <location>
        <begin position="20"/>
        <end position="40"/>
    </location>
</feature>